<dbReference type="Proteomes" id="UP001165378">
    <property type="component" value="Unassembled WGS sequence"/>
</dbReference>
<evidence type="ECO:0000313" key="2">
    <source>
        <dbReference type="Proteomes" id="UP001165378"/>
    </source>
</evidence>
<evidence type="ECO:0000313" key="1">
    <source>
        <dbReference type="EMBL" id="MCF2527030.1"/>
    </source>
</evidence>
<comment type="caution">
    <text evidence="1">The sequence shown here is derived from an EMBL/GenBank/DDBJ whole genome shotgun (WGS) entry which is preliminary data.</text>
</comment>
<proteinExistence type="predicted"/>
<name>A0AA41PX88_9ACTN</name>
<protein>
    <submittedName>
        <fullName evidence="1">Uncharacterized protein</fullName>
    </submittedName>
</protein>
<dbReference type="RefSeq" id="WP_235051183.1">
    <property type="nucleotide sequence ID" value="NZ_JAKFHA010000003.1"/>
</dbReference>
<organism evidence="1 2">
    <name type="scientific">Yinghuangia soli</name>
    <dbReference type="NCBI Taxonomy" id="2908204"/>
    <lineage>
        <taxon>Bacteria</taxon>
        <taxon>Bacillati</taxon>
        <taxon>Actinomycetota</taxon>
        <taxon>Actinomycetes</taxon>
        <taxon>Kitasatosporales</taxon>
        <taxon>Streptomycetaceae</taxon>
        <taxon>Yinghuangia</taxon>
    </lineage>
</organism>
<keyword evidence="2" id="KW-1185">Reference proteome</keyword>
<gene>
    <name evidence="1" type="ORF">LZ495_07340</name>
</gene>
<dbReference type="EMBL" id="JAKFHA010000003">
    <property type="protein sequence ID" value="MCF2527030.1"/>
    <property type="molecule type" value="Genomic_DNA"/>
</dbReference>
<sequence>MEMPSPWTGPTVLPAPDARVRDLVIDYGGMDEVVAGLVLPTGAPMAVLSALETARELVRHSYYRYEFATVGVLQSLVALEIVLDGRAAELPAELVERIDRVRLLRDKVSRVAAARHTPSAGATYDDA</sequence>
<reference evidence="1" key="1">
    <citation type="submission" date="2022-01" db="EMBL/GenBank/DDBJ databases">
        <title>Genome-Based Taxonomic Classification of the Phylum Actinobacteria.</title>
        <authorList>
            <person name="Gao Y."/>
        </authorList>
    </citation>
    <scope>NUCLEOTIDE SEQUENCE</scope>
    <source>
        <strain evidence="1">KLBMP 8922</strain>
    </source>
</reference>
<dbReference type="AlphaFoldDB" id="A0AA41PX88"/>
<accession>A0AA41PX88</accession>